<reference evidence="1 2" key="1">
    <citation type="submission" date="2024-02" db="EMBL/GenBank/DDBJ databases">
        <title>Expansion and revision of Xanthobacter and proposal of Roseixanthobacter gen. nov.</title>
        <authorList>
            <person name="Soltysiak M.P.M."/>
            <person name="Jalihal A."/>
            <person name="Ory A."/>
            <person name="Chrisophersen C."/>
            <person name="Lee A.D."/>
            <person name="Boulton J."/>
            <person name="Springer M."/>
        </authorList>
    </citation>
    <scope>NUCLEOTIDE SEQUENCE [LARGE SCALE GENOMIC DNA]</scope>
    <source>
        <strain evidence="1 2">CB5</strain>
    </source>
</reference>
<dbReference type="EMBL" id="JBAFUR010000001">
    <property type="protein sequence ID" value="MFG1250596.1"/>
    <property type="molecule type" value="Genomic_DNA"/>
</dbReference>
<protein>
    <recommendedName>
        <fullName evidence="3">Tail assembly chaperone</fullName>
    </recommendedName>
</protein>
<organism evidence="1 2">
    <name type="scientific">Xanthobacter aminoxidans</name>
    <dbReference type="NCBI Taxonomy" id="186280"/>
    <lineage>
        <taxon>Bacteria</taxon>
        <taxon>Pseudomonadati</taxon>
        <taxon>Pseudomonadota</taxon>
        <taxon>Alphaproteobacteria</taxon>
        <taxon>Hyphomicrobiales</taxon>
        <taxon>Xanthobacteraceae</taxon>
        <taxon>Xanthobacter</taxon>
    </lineage>
</organism>
<name>A0ABW6ZC55_9HYPH</name>
<dbReference type="Proteomes" id="UP001604043">
    <property type="component" value="Unassembled WGS sequence"/>
</dbReference>
<proteinExistence type="predicted"/>
<gene>
    <name evidence="1" type="ORF">V5F30_00160</name>
</gene>
<accession>A0ABW6ZC55</accession>
<sequence>MDLAKIKEAGARIRTGAWVKDIPVAGFRGVALRVRGTSNPDLRKLRETLVAAAVTEVAGPLPPEKLTAINDRLITETILQDWNITDAGARVPCTPEKVAEFLADPDLGILLREAVSWASDQVAEKGLAELEAAAGN</sequence>
<evidence type="ECO:0008006" key="3">
    <source>
        <dbReference type="Google" id="ProtNLM"/>
    </source>
</evidence>
<keyword evidence="2" id="KW-1185">Reference proteome</keyword>
<evidence type="ECO:0000313" key="2">
    <source>
        <dbReference type="Proteomes" id="UP001604043"/>
    </source>
</evidence>
<evidence type="ECO:0000313" key="1">
    <source>
        <dbReference type="EMBL" id="MFG1250596.1"/>
    </source>
</evidence>
<comment type="caution">
    <text evidence="1">The sequence shown here is derived from an EMBL/GenBank/DDBJ whole genome shotgun (WGS) entry which is preliminary data.</text>
</comment>
<dbReference type="RefSeq" id="WP_250168602.1">
    <property type="nucleotide sequence ID" value="NZ_JAMJXC010000028.1"/>
</dbReference>